<reference evidence="1 2" key="1">
    <citation type="journal article" date="2019" name="Sci. Rep.">
        <title>Orb-weaving spider Araneus ventricosus genome elucidates the spidroin gene catalogue.</title>
        <authorList>
            <person name="Kono N."/>
            <person name="Nakamura H."/>
            <person name="Ohtoshi R."/>
            <person name="Moran D.A.P."/>
            <person name="Shinohara A."/>
            <person name="Yoshida Y."/>
            <person name="Fujiwara M."/>
            <person name="Mori M."/>
            <person name="Tomita M."/>
            <person name="Arakawa K."/>
        </authorList>
    </citation>
    <scope>NUCLEOTIDE SEQUENCE [LARGE SCALE GENOMIC DNA]</scope>
</reference>
<evidence type="ECO:0000313" key="2">
    <source>
        <dbReference type="Proteomes" id="UP000499080"/>
    </source>
</evidence>
<gene>
    <name evidence="1" type="ORF">AVEN_253338_1</name>
</gene>
<evidence type="ECO:0008006" key="3">
    <source>
        <dbReference type="Google" id="ProtNLM"/>
    </source>
</evidence>
<dbReference type="EMBL" id="BGPR01043609">
    <property type="protein sequence ID" value="GBO20224.1"/>
    <property type="molecule type" value="Genomic_DNA"/>
</dbReference>
<dbReference type="Proteomes" id="UP000499080">
    <property type="component" value="Unassembled WGS sequence"/>
</dbReference>
<comment type="caution">
    <text evidence="1">The sequence shown here is derived from an EMBL/GenBank/DDBJ whole genome shotgun (WGS) entry which is preliminary data.</text>
</comment>
<protein>
    <recommendedName>
        <fullName evidence="3">DDE-1 domain-containing protein</fullName>
    </recommendedName>
</protein>
<accession>A0A4Y2V730</accession>
<sequence>MTLGITHFSRLVFRHFIEATNDPSYNYEKTNLTLRVFWKYHFQIVACLKVIENTTEGVTKRILTSVWRENVVECDFEGFETLSLEPVVNESVSLASIMELEVDNNDIDEFVEEHI</sequence>
<organism evidence="1 2">
    <name type="scientific">Araneus ventricosus</name>
    <name type="common">Orbweaver spider</name>
    <name type="synonym">Epeira ventricosa</name>
    <dbReference type="NCBI Taxonomy" id="182803"/>
    <lineage>
        <taxon>Eukaryota</taxon>
        <taxon>Metazoa</taxon>
        <taxon>Ecdysozoa</taxon>
        <taxon>Arthropoda</taxon>
        <taxon>Chelicerata</taxon>
        <taxon>Arachnida</taxon>
        <taxon>Araneae</taxon>
        <taxon>Araneomorphae</taxon>
        <taxon>Entelegynae</taxon>
        <taxon>Araneoidea</taxon>
        <taxon>Araneidae</taxon>
        <taxon>Araneus</taxon>
    </lineage>
</organism>
<proteinExistence type="predicted"/>
<evidence type="ECO:0000313" key="1">
    <source>
        <dbReference type="EMBL" id="GBO20224.1"/>
    </source>
</evidence>
<name>A0A4Y2V730_ARAVE</name>
<keyword evidence="2" id="KW-1185">Reference proteome</keyword>
<dbReference type="AlphaFoldDB" id="A0A4Y2V730"/>
<dbReference type="OrthoDB" id="7422307at2759"/>